<keyword evidence="2" id="KW-0812">Transmembrane</keyword>
<sequence length="415" mass="44219">MPASAPSHEPAPVPTPAPTPASRPRAHEDHLRALGLPMMIAPSARLRDLLPRCAGFAAGLAVFGMAVAALDRSNDLAVAFLEEFGIDDDPTRPDLFAASEPIIELLALAIALAVAAPVLGWLTGKVARRVPRAAAFAVGLGSLLALVVVPVVVFSSQDGPTLGDTLLAAALVLVGTYAGVGSLVRWSARRVRRELGTMGPMVARVLPILMLAVLFLFFSAEIWQVMVALSWPRTVAVIGVMVALTVLLVGITTRDDIRHELQQWSTDTPLRPAERVNVLLVPVLATLIQAALFAALVFAFFVFLGWIAVPEATEARWTFGAGDNPDGLLLGLPFSVTLVRVALTLAAFSALNLAAAAASDPAHHTRFVRPMIDEVVRGLDAREAYRAARLRSAARGGAAPRRGDEERRRQLRQRG</sequence>
<feature type="transmembrane region" description="Helical" evidence="2">
    <location>
        <begin position="231"/>
        <end position="251"/>
    </location>
</feature>
<protein>
    <recommendedName>
        <fullName evidence="5">Integral membrane protein</fullName>
    </recommendedName>
</protein>
<keyword evidence="4" id="KW-1185">Reference proteome</keyword>
<feature type="transmembrane region" description="Helical" evidence="2">
    <location>
        <begin position="134"/>
        <end position="154"/>
    </location>
</feature>
<proteinExistence type="predicted"/>
<name>A0ABV9PV09_9ACTN</name>
<organism evidence="3 4">
    <name type="scientific">Dietzia aurantiaca</name>
    <dbReference type="NCBI Taxonomy" id="983873"/>
    <lineage>
        <taxon>Bacteria</taxon>
        <taxon>Bacillati</taxon>
        <taxon>Actinomycetota</taxon>
        <taxon>Actinomycetes</taxon>
        <taxon>Mycobacteriales</taxon>
        <taxon>Dietziaceae</taxon>
        <taxon>Dietzia</taxon>
    </lineage>
</organism>
<feature type="transmembrane region" description="Helical" evidence="2">
    <location>
        <begin position="49"/>
        <end position="70"/>
    </location>
</feature>
<feature type="region of interest" description="Disordered" evidence="1">
    <location>
        <begin position="1"/>
        <end position="26"/>
    </location>
</feature>
<accession>A0ABV9PV09</accession>
<feature type="transmembrane region" description="Helical" evidence="2">
    <location>
        <begin position="278"/>
        <end position="308"/>
    </location>
</feature>
<feature type="transmembrane region" description="Helical" evidence="2">
    <location>
        <begin position="166"/>
        <end position="184"/>
    </location>
</feature>
<keyword evidence="2" id="KW-0472">Membrane</keyword>
<keyword evidence="2" id="KW-1133">Transmembrane helix</keyword>
<dbReference type="RefSeq" id="WP_344994787.1">
    <property type="nucleotide sequence ID" value="NZ_BAABCD010000047.1"/>
</dbReference>
<reference evidence="4" key="1">
    <citation type="journal article" date="2019" name="Int. J. Syst. Evol. Microbiol.">
        <title>The Global Catalogue of Microorganisms (GCM) 10K type strain sequencing project: providing services to taxonomists for standard genome sequencing and annotation.</title>
        <authorList>
            <consortium name="The Broad Institute Genomics Platform"/>
            <consortium name="The Broad Institute Genome Sequencing Center for Infectious Disease"/>
            <person name="Wu L."/>
            <person name="Ma J."/>
        </authorList>
    </citation>
    <scope>NUCLEOTIDE SEQUENCE [LARGE SCALE GENOMIC DNA]</scope>
    <source>
        <strain evidence="4">JCM 11882</strain>
    </source>
</reference>
<dbReference type="EMBL" id="JBHSHP010000050">
    <property type="protein sequence ID" value="MFC4755648.1"/>
    <property type="molecule type" value="Genomic_DNA"/>
</dbReference>
<gene>
    <name evidence="3" type="ORF">ACFO7U_12805</name>
</gene>
<evidence type="ECO:0000256" key="2">
    <source>
        <dbReference type="SAM" id="Phobius"/>
    </source>
</evidence>
<comment type="caution">
    <text evidence="3">The sequence shown here is derived from an EMBL/GenBank/DDBJ whole genome shotgun (WGS) entry which is preliminary data.</text>
</comment>
<feature type="transmembrane region" description="Helical" evidence="2">
    <location>
        <begin position="205"/>
        <end position="225"/>
    </location>
</feature>
<dbReference type="Proteomes" id="UP001595836">
    <property type="component" value="Unassembled WGS sequence"/>
</dbReference>
<feature type="transmembrane region" description="Helical" evidence="2">
    <location>
        <begin position="102"/>
        <end position="122"/>
    </location>
</feature>
<evidence type="ECO:0000256" key="1">
    <source>
        <dbReference type="SAM" id="MobiDB-lite"/>
    </source>
</evidence>
<feature type="compositionally biased region" description="Pro residues" evidence="1">
    <location>
        <begin position="9"/>
        <end position="21"/>
    </location>
</feature>
<evidence type="ECO:0000313" key="3">
    <source>
        <dbReference type="EMBL" id="MFC4755648.1"/>
    </source>
</evidence>
<feature type="transmembrane region" description="Helical" evidence="2">
    <location>
        <begin position="328"/>
        <end position="351"/>
    </location>
</feature>
<evidence type="ECO:0000313" key="4">
    <source>
        <dbReference type="Proteomes" id="UP001595836"/>
    </source>
</evidence>
<feature type="region of interest" description="Disordered" evidence="1">
    <location>
        <begin position="392"/>
        <end position="415"/>
    </location>
</feature>
<evidence type="ECO:0008006" key="5">
    <source>
        <dbReference type="Google" id="ProtNLM"/>
    </source>
</evidence>